<dbReference type="SMART" id="SM00855">
    <property type="entry name" value="PGAM"/>
    <property type="match status" value="1"/>
</dbReference>
<feature type="region of interest" description="Disordered" evidence="1">
    <location>
        <begin position="12"/>
        <end position="31"/>
    </location>
</feature>
<dbReference type="Gene3D" id="3.40.50.1240">
    <property type="entry name" value="Phosphoglycerate mutase-like"/>
    <property type="match status" value="1"/>
</dbReference>
<gene>
    <name evidence="2" type="ORF">QWZ18_28360</name>
</gene>
<dbReference type="CDD" id="cd07067">
    <property type="entry name" value="HP_PGM_like"/>
    <property type="match status" value="1"/>
</dbReference>
<evidence type="ECO:0000313" key="2">
    <source>
        <dbReference type="EMBL" id="MDN3574508.1"/>
    </source>
</evidence>
<dbReference type="EMBL" id="JAUFPT010000102">
    <property type="protein sequence ID" value="MDN3574508.1"/>
    <property type="molecule type" value="Genomic_DNA"/>
</dbReference>
<dbReference type="PANTHER" id="PTHR47623:SF1">
    <property type="entry name" value="OS09G0287300 PROTEIN"/>
    <property type="match status" value="1"/>
</dbReference>
<dbReference type="Pfam" id="PF00300">
    <property type="entry name" value="His_Phos_1"/>
    <property type="match status" value="1"/>
</dbReference>
<sequence>MRRLILLRHAKSDRSPGVADRDRPLNPRGRRTAPVVGAHLAEAGLRPDLALVSTAVRTRETWDAMAAALGNPETRWQPEIYEAPAHRILGVIKAAPDGAAVVIVVGHNPGLGDLAAALAGEGPRAARDRLALEFPTAAYAVIDFDTAHWSDVAPGRGRLERFARPRDINPDLGG</sequence>
<protein>
    <submittedName>
        <fullName evidence="2">Histidine phosphatase family protein</fullName>
    </submittedName>
</protein>
<comment type="caution">
    <text evidence="2">The sequence shown here is derived from an EMBL/GenBank/DDBJ whole genome shotgun (WGS) entry which is preliminary data.</text>
</comment>
<reference evidence="3" key="1">
    <citation type="journal article" date="2019" name="Int. J. Syst. Evol. Microbiol.">
        <title>The Global Catalogue of Microorganisms (GCM) 10K type strain sequencing project: providing services to taxonomists for standard genome sequencing and annotation.</title>
        <authorList>
            <consortium name="The Broad Institute Genomics Platform"/>
            <consortium name="The Broad Institute Genome Sequencing Center for Infectious Disease"/>
            <person name="Wu L."/>
            <person name="Ma J."/>
        </authorList>
    </citation>
    <scope>NUCLEOTIDE SEQUENCE [LARGE SCALE GENOMIC DNA]</scope>
    <source>
        <strain evidence="3">CECT 7806</strain>
    </source>
</reference>
<name>A0ABT8AX09_9HYPH</name>
<accession>A0ABT8AX09</accession>
<dbReference type="Proteomes" id="UP001244297">
    <property type="component" value="Unassembled WGS sequence"/>
</dbReference>
<evidence type="ECO:0000256" key="1">
    <source>
        <dbReference type="SAM" id="MobiDB-lite"/>
    </source>
</evidence>
<keyword evidence="3" id="KW-1185">Reference proteome</keyword>
<dbReference type="RefSeq" id="WP_238284784.1">
    <property type="nucleotide sequence ID" value="NZ_BPQS01000001.1"/>
</dbReference>
<organism evidence="2 3">
    <name type="scientific">Methylobacterium longum</name>
    <dbReference type="NCBI Taxonomy" id="767694"/>
    <lineage>
        <taxon>Bacteria</taxon>
        <taxon>Pseudomonadati</taxon>
        <taxon>Pseudomonadota</taxon>
        <taxon>Alphaproteobacteria</taxon>
        <taxon>Hyphomicrobiales</taxon>
        <taxon>Methylobacteriaceae</taxon>
        <taxon>Methylobacterium</taxon>
    </lineage>
</organism>
<dbReference type="InterPro" id="IPR029033">
    <property type="entry name" value="His_PPase_superfam"/>
</dbReference>
<dbReference type="InterPro" id="IPR013078">
    <property type="entry name" value="His_Pase_superF_clade-1"/>
</dbReference>
<proteinExistence type="predicted"/>
<dbReference type="PANTHER" id="PTHR47623">
    <property type="entry name" value="OS09G0287300 PROTEIN"/>
    <property type="match status" value="1"/>
</dbReference>
<feature type="compositionally biased region" description="Basic and acidic residues" evidence="1">
    <location>
        <begin position="12"/>
        <end position="25"/>
    </location>
</feature>
<evidence type="ECO:0000313" key="3">
    <source>
        <dbReference type="Proteomes" id="UP001244297"/>
    </source>
</evidence>
<dbReference type="SUPFAM" id="SSF53254">
    <property type="entry name" value="Phosphoglycerate mutase-like"/>
    <property type="match status" value="1"/>
</dbReference>